<sequence length="191" mass="22712">MTFGRSQRFGNRQYVAVEWRNLVERRSKWLNYKIAVETWCLRALPLNQFCIEFDFEKFICEFGRGHERRAFKRTVASFFNKTGHVAAIALENCRIVNSDWTIYLPEVMTNSVNITVNVVSSYATTMLVFEYGWEQQDTSYVFKWFEGDQLPRLISDFIKDVSDDNEDDEQNDRDDERYHYGNDSEDETDEL</sequence>
<keyword evidence="3" id="KW-1185">Reference proteome</keyword>
<dbReference type="AlphaFoldDB" id="A0A4C1VZF7"/>
<comment type="caution">
    <text evidence="2">The sequence shown here is derived from an EMBL/GenBank/DDBJ whole genome shotgun (WGS) entry which is preliminary data.</text>
</comment>
<accession>A0A4C1VZF7</accession>
<feature type="compositionally biased region" description="Acidic residues" evidence="1">
    <location>
        <begin position="163"/>
        <end position="173"/>
    </location>
</feature>
<evidence type="ECO:0000256" key="1">
    <source>
        <dbReference type="SAM" id="MobiDB-lite"/>
    </source>
</evidence>
<feature type="region of interest" description="Disordered" evidence="1">
    <location>
        <begin position="161"/>
        <end position="191"/>
    </location>
</feature>
<dbReference type="EMBL" id="BGZK01000445">
    <property type="protein sequence ID" value="GBP43980.1"/>
    <property type="molecule type" value="Genomic_DNA"/>
</dbReference>
<evidence type="ECO:0000313" key="3">
    <source>
        <dbReference type="Proteomes" id="UP000299102"/>
    </source>
</evidence>
<gene>
    <name evidence="2" type="ORF">EVAR_27148_1</name>
</gene>
<name>A0A4C1VZF7_EUMVA</name>
<evidence type="ECO:0000313" key="2">
    <source>
        <dbReference type="EMBL" id="GBP43980.1"/>
    </source>
</evidence>
<organism evidence="2 3">
    <name type="scientific">Eumeta variegata</name>
    <name type="common">Bagworm moth</name>
    <name type="synonym">Eumeta japonica</name>
    <dbReference type="NCBI Taxonomy" id="151549"/>
    <lineage>
        <taxon>Eukaryota</taxon>
        <taxon>Metazoa</taxon>
        <taxon>Ecdysozoa</taxon>
        <taxon>Arthropoda</taxon>
        <taxon>Hexapoda</taxon>
        <taxon>Insecta</taxon>
        <taxon>Pterygota</taxon>
        <taxon>Neoptera</taxon>
        <taxon>Endopterygota</taxon>
        <taxon>Lepidoptera</taxon>
        <taxon>Glossata</taxon>
        <taxon>Ditrysia</taxon>
        <taxon>Tineoidea</taxon>
        <taxon>Psychidae</taxon>
        <taxon>Oiketicinae</taxon>
        <taxon>Eumeta</taxon>
    </lineage>
</organism>
<dbReference type="Proteomes" id="UP000299102">
    <property type="component" value="Unassembled WGS sequence"/>
</dbReference>
<proteinExistence type="predicted"/>
<reference evidence="2 3" key="1">
    <citation type="journal article" date="2019" name="Commun. Biol.">
        <title>The bagworm genome reveals a unique fibroin gene that provides high tensile strength.</title>
        <authorList>
            <person name="Kono N."/>
            <person name="Nakamura H."/>
            <person name="Ohtoshi R."/>
            <person name="Tomita M."/>
            <person name="Numata K."/>
            <person name="Arakawa K."/>
        </authorList>
    </citation>
    <scope>NUCLEOTIDE SEQUENCE [LARGE SCALE GENOMIC DNA]</scope>
</reference>
<protein>
    <submittedName>
        <fullName evidence="2">Uncharacterized protein</fullName>
    </submittedName>
</protein>